<gene>
    <name evidence="1" type="ORF">EZS28_018270</name>
</gene>
<protein>
    <submittedName>
        <fullName evidence="1">Uncharacterized protein</fullName>
    </submittedName>
</protein>
<name>A0A5J4VU49_9EUKA</name>
<proteinExistence type="predicted"/>
<reference evidence="1 2" key="1">
    <citation type="submission" date="2019-03" db="EMBL/GenBank/DDBJ databases">
        <title>Single cell metagenomics reveals metabolic interactions within the superorganism composed of flagellate Streblomastix strix and complex community of Bacteroidetes bacteria on its surface.</title>
        <authorList>
            <person name="Treitli S.C."/>
            <person name="Kolisko M."/>
            <person name="Husnik F."/>
            <person name="Keeling P."/>
            <person name="Hampl V."/>
        </authorList>
    </citation>
    <scope>NUCLEOTIDE SEQUENCE [LARGE SCALE GENOMIC DNA]</scope>
    <source>
        <strain evidence="1">ST1C</strain>
    </source>
</reference>
<dbReference type="EMBL" id="SNRW01004913">
    <property type="protein sequence ID" value="KAA6386204.1"/>
    <property type="molecule type" value="Genomic_DNA"/>
</dbReference>
<evidence type="ECO:0000313" key="1">
    <source>
        <dbReference type="EMBL" id="KAA6386204.1"/>
    </source>
</evidence>
<sequence>MHHQRLTVVHVEFTDIWNVINAIIQQSSIHVSSNSGFQLWKLDQKAGWPVEPGAGGVNKLDYCVYNIPNVGELYMNYGKPLVMHGCLYSQIQQPEEDQAYYKRFGYEKPQNC</sequence>
<evidence type="ECO:0000313" key="2">
    <source>
        <dbReference type="Proteomes" id="UP000324800"/>
    </source>
</evidence>
<comment type="caution">
    <text evidence="1">The sequence shown here is derived from an EMBL/GenBank/DDBJ whole genome shotgun (WGS) entry which is preliminary data.</text>
</comment>
<accession>A0A5J4VU49</accession>
<dbReference type="Proteomes" id="UP000324800">
    <property type="component" value="Unassembled WGS sequence"/>
</dbReference>
<organism evidence="1 2">
    <name type="scientific">Streblomastix strix</name>
    <dbReference type="NCBI Taxonomy" id="222440"/>
    <lineage>
        <taxon>Eukaryota</taxon>
        <taxon>Metamonada</taxon>
        <taxon>Preaxostyla</taxon>
        <taxon>Oxymonadida</taxon>
        <taxon>Streblomastigidae</taxon>
        <taxon>Streblomastix</taxon>
    </lineage>
</organism>
<dbReference type="AlphaFoldDB" id="A0A5J4VU49"/>